<feature type="region of interest" description="Disordered" evidence="1">
    <location>
        <begin position="685"/>
        <end position="721"/>
    </location>
</feature>
<evidence type="ECO:0000313" key="3">
    <source>
        <dbReference type="Proteomes" id="UP000799771"/>
    </source>
</evidence>
<protein>
    <submittedName>
        <fullName evidence="2">Uncharacterized protein</fullName>
    </submittedName>
</protein>
<accession>A0A6A6APT4</accession>
<feature type="compositionally biased region" description="Acidic residues" evidence="1">
    <location>
        <begin position="921"/>
        <end position="946"/>
    </location>
</feature>
<sequence>MAFEDEDQVDWSDGTLDPPSPKSLDAAPDSTHHNLVAKQDDNDNGSPTYGAMEQFFIPCGLPLTPALINHDHVQSTGSRAQRARIGVHLNRREPSKEDYANFALYQANQKAYEAAFVKNFLAHALHPDKIKECFKALDFEEEVESYMALVAANVNYITNKMIWNAHHRAVNLLVNDGKEGAPFLDMNTFDKSVFAYFGPRSTLPAASKMNESWHRADAQPAMVWFTPKEYPISHHNSPFEDIDDVAHTLLLNESSGNSLPTGRATRLPTTKKRRSQRMSGAAIRDEQRVSSRGNWLSSFPELGVDDERHSLLPITSTDQNIGNEVELTEFANNEPQIISDLRDLRQSDTTQASRSSPGPTPDDTVLIDEITRLEELANLYGNDALNSDRIISFQEPGRVDQPEEVPSWLTQLIYDHKRRVIEKWGLPQQSLRGALPGIRQIVAAAIAQGYRPVADDIDERIEAIEAREQQQLSFLPQPQGQSVSASSAPSPSNSTNTSIRKGKRKSVEETSKRKQIVQPSKKKRKIGTQVVPPEEAAVQPRPRNIVDRSLLQPHPSGSTTLEAHQQFPPNAYFEPKVDDEKPVWRCGIKHAMGYYYNAGDRKNCAGCFTSISENPKLQMMDFYLPSRTHMFQPAPGQLWKPSKLLGKARRSTHLSHNSIAKEAYWAAISAGSDEAGARQIGVHAVEQHLRPKPRKEPTPEPSPEPEPDLGPHPSGSATMEHGQDLPACAYFTKRHRHEERAWRCDVNHALGRYYLAGDKRSCPGCGSNKAGAGRHVEMDFYMPVGVVIRQEAPGLSNWKPRKPYKLTKSKAREREKATAPSHNQICSKKYLELVGAGMLHDEALGCAVRDTDAFLDAKQEDAQRKYEHEQEREGENIRVVGTRGRKDSANTAGNQMGCAGNSRSSRTGPVALVPEKYPNETTDDEKDDEKDDVEEYGQGDDAEDVQSEAVDSSSAEESSSGSDSE</sequence>
<feature type="compositionally biased region" description="Polar residues" evidence="1">
    <location>
        <begin position="474"/>
        <end position="483"/>
    </location>
</feature>
<keyword evidence="3" id="KW-1185">Reference proteome</keyword>
<dbReference type="Proteomes" id="UP000799771">
    <property type="component" value="Unassembled WGS sequence"/>
</dbReference>
<feature type="compositionally biased region" description="Low complexity" evidence="1">
    <location>
        <begin position="484"/>
        <end position="498"/>
    </location>
</feature>
<feature type="compositionally biased region" description="Basic and acidic residues" evidence="1">
    <location>
        <begin position="861"/>
        <end position="876"/>
    </location>
</feature>
<dbReference type="GeneID" id="54403644"/>
<dbReference type="OrthoDB" id="3792198at2759"/>
<feature type="region of interest" description="Disordered" evidence="1">
    <location>
        <begin position="253"/>
        <end position="286"/>
    </location>
</feature>
<dbReference type="EMBL" id="ML977499">
    <property type="protein sequence ID" value="KAF2133546.1"/>
    <property type="molecule type" value="Genomic_DNA"/>
</dbReference>
<reference evidence="2" key="1">
    <citation type="journal article" date="2020" name="Stud. Mycol.">
        <title>101 Dothideomycetes genomes: a test case for predicting lifestyles and emergence of pathogens.</title>
        <authorList>
            <person name="Haridas S."/>
            <person name="Albert R."/>
            <person name="Binder M."/>
            <person name="Bloem J."/>
            <person name="Labutti K."/>
            <person name="Salamov A."/>
            <person name="Andreopoulos B."/>
            <person name="Baker S."/>
            <person name="Barry K."/>
            <person name="Bills G."/>
            <person name="Bluhm B."/>
            <person name="Cannon C."/>
            <person name="Castanera R."/>
            <person name="Culley D."/>
            <person name="Daum C."/>
            <person name="Ezra D."/>
            <person name="Gonzalez J."/>
            <person name="Henrissat B."/>
            <person name="Kuo A."/>
            <person name="Liang C."/>
            <person name="Lipzen A."/>
            <person name="Lutzoni F."/>
            <person name="Magnuson J."/>
            <person name="Mondo S."/>
            <person name="Nolan M."/>
            <person name="Ohm R."/>
            <person name="Pangilinan J."/>
            <person name="Park H.-J."/>
            <person name="Ramirez L."/>
            <person name="Alfaro M."/>
            <person name="Sun H."/>
            <person name="Tritt A."/>
            <person name="Yoshinaga Y."/>
            <person name="Zwiers L.-H."/>
            <person name="Turgeon B."/>
            <person name="Goodwin S."/>
            <person name="Spatafora J."/>
            <person name="Crous P."/>
            <person name="Grigoriev I."/>
        </authorList>
    </citation>
    <scope>NUCLEOTIDE SEQUENCE</scope>
    <source>
        <strain evidence="2">CBS 119687</strain>
    </source>
</reference>
<proteinExistence type="predicted"/>
<feature type="compositionally biased region" description="Low complexity" evidence="1">
    <location>
        <begin position="947"/>
        <end position="965"/>
    </location>
</feature>
<feature type="compositionally biased region" description="Basic and acidic residues" evidence="1">
    <location>
        <begin position="685"/>
        <end position="698"/>
    </location>
</feature>
<feature type="region of interest" description="Disordered" evidence="1">
    <location>
        <begin position="861"/>
        <end position="965"/>
    </location>
</feature>
<feature type="compositionally biased region" description="Pro residues" evidence="1">
    <location>
        <begin position="699"/>
        <end position="710"/>
    </location>
</feature>
<gene>
    <name evidence="2" type="ORF">P153DRAFT_282570</name>
</gene>
<feature type="compositionally biased region" description="Acidic residues" evidence="1">
    <location>
        <begin position="1"/>
        <end position="10"/>
    </location>
</feature>
<organism evidence="2 3">
    <name type="scientific">Dothidotthia symphoricarpi CBS 119687</name>
    <dbReference type="NCBI Taxonomy" id="1392245"/>
    <lineage>
        <taxon>Eukaryota</taxon>
        <taxon>Fungi</taxon>
        <taxon>Dikarya</taxon>
        <taxon>Ascomycota</taxon>
        <taxon>Pezizomycotina</taxon>
        <taxon>Dothideomycetes</taxon>
        <taxon>Pleosporomycetidae</taxon>
        <taxon>Pleosporales</taxon>
        <taxon>Dothidotthiaceae</taxon>
        <taxon>Dothidotthia</taxon>
    </lineage>
</organism>
<dbReference type="AlphaFoldDB" id="A0A6A6APT4"/>
<feature type="region of interest" description="Disordered" evidence="1">
    <location>
        <begin position="474"/>
        <end position="545"/>
    </location>
</feature>
<feature type="region of interest" description="Disordered" evidence="1">
    <location>
        <begin position="1"/>
        <end position="44"/>
    </location>
</feature>
<evidence type="ECO:0000256" key="1">
    <source>
        <dbReference type="SAM" id="MobiDB-lite"/>
    </source>
</evidence>
<name>A0A6A6APT4_9PLEO</name>
<dbReference type="RefSeq" id="XP_033527933.1">
    <property type="nucleotide sequence ID" value="XM_033663212.1"/>
</dbReference>
<evidence type="ECO:0000313" key="2">
    <source>
        <dbReference type="EMBL" id="KAF2133546.1"/>
    </source>
</evidence>